<organism evidence="2 3">
    <name type="scientific">Streptomyces globisporus</name>
    <dbReference type="NCBI Taxonomy" id="1908"/>
    <lineage>
        <taxon>Bacteria</taxon>
        <taxon>Bacillati</taxon>
        <taxon>Actinomycetota</taxon>
        <taxon>Actinomycetes</taxon>
        <taxon>Kitasatosporales</taxon>
        <taxon>Streptomycetaceae</taxon>
        <taxon>Streptomyces</taxon>
    </lineage>
</organism>
<sequence>MKTWVAVHGVDDAGIWEAARKAGWAAACTGAVPRAARPSAAAAAVASAVRSLFMVMDPPSGRSFGQSSTSVQPAPAACNDHAPTSRPEPIPPPLTCKDVKGWDAGSKGWNAEERRRRAVHMQQRPS</sequence>
<keyword evidence="3" id="KW-1185">Reference proteome</keyword>
<protein>
    <submittedName>
        <fullName evidence="2">Uncharacterized protein</fullName>
    </submittedName>
</protein>
<gene>
    <name evidence="2" type="ORF">SGL43_07382</name>
</gene>
<proteinExistence type="predicted"/>
<evidence type="ECO:0000313" key="2">
    <source>
        <dbReference type="EMBL" id="CAH9420324.1"/>
    </source>
</evidence>
<dbReference type="Proteomes" id="UP001154015">
    <property type="component" value="Unassembled WGS sequence"/>
</dbReference>
<evidence type="ECO:0000313" key="3">
    <source>
        <dbReference type="Proteomes" id="UP001154015"/>
    </source>
</evidence>
<feature type="region of interest" description="Disordered" evidence="1">
    <location>
        <begin position="59"/>
        <end position="126"/>
    </location>
</feature>
<reference evidence="2" key="1">
    <citation type="submission" date="2022-03" db="EMBL/GenBank/DDBJ databases">
        <authorList>
            <person name="Leyn A S."/>
        </authorList>
    </citation>
    <scope>NUCLEOTIDE SEQUENCE</scope>
    <source>
        <strain evidence="2">Streptomyces globisporus 4-3</strain>
    </source>
</reference>
<evidence type="ECO:0000256" key="1">
    <source>
        <dbReference type="SAM" id="MobiDB-lite"/>
    </source>
</evidence>
<dbReference type="EMBL" id="CAKXYP010000041">
    <property type="protein sequence ID" value="CAH9420324.1"/>
    <property type="molecule type" value="Genomic_DNA"/>
</dbReference>
<feature type="compositionally biased region" description="Polar residues" evidence="1">
    <location>
        <begin position="63"/>
        <end position="72"/>
    </location>
</feature>
<comment type="caution">
    <text evidence="2">The sequence shown here is derived from an EMBL/GenBank/DDBJ whole genome shotgun (WGS) entry which is preliminary data.</text>
</comment>
<name>A0ABM9H9G5_STRGL</name>
<accession>A0ABM9H9G5</accession>